<protein>
    <submittedName>
        <fullName evidence="1">Uncharacterized protein</fullName>
    </submittedName>
</protein>
<dbReference type="EMBL" id="BMAW01020676">
    <property type="protein sequence ID" value="GFT69288.1"/>
    <property type="molecule type" value="Genomic_DNA"/>
</dbReference>
<organism evidence="1 2">
    <name type="scientific">Nephila pilipes</name>
    <name type="common">Giant wood spider</name>
    <name type="synonym">Nephila maculata</name>
    <dbReference type="NCBI Taxonomy" id="299642"/>
    <lineage>
        <taxon>Eukaryota</taxon>
        <taxon>Metazoa</taxon>
        <taxon>Ecdysozoa</taxon>
        <taxon>Arthropoda</taxon>
        <taxon>Chelicerata</taxon>
        <taxon>Arachnida</taxon>
        <taxon>Araneae</taxon>
        <taxon>Araneomorphae</taxon>
        <taxon>Entelegynae</taxon>
        <taxon>Araneoidea</taxon>
        <taxon>Nephilidae</taxon>
        <taxon>Nephila</taxon>
    </lineage>
</organism>
<name>A0A8X6PI26_NEPPI</name>
<gene>
    <name evidence="1" type="primary">AVEN_142051_1</name>
    <name evidence="1" type="ORF">NPIL_364661</name>
</gene>
<accession>A0A8X6PI26</accession>
<dbReference type="Proteomes" id="UP000887013">
    <property type="component" value="Unassembled WGS sequence"/>
</dbReference>
<comment type="caution">
    <text evidence="1">The sequence shown here is derived from an EMBL/GenBank/DDBJ whole genome shotgun (WGS) entry which is preliminary data.</text>
</comment>
<dbReference type="OrthoDB" id="6437007at2759"/>
<reference evidence="1" key="1">
    <citation type="submission" date="2020-08" db="EMBL/GenBank/DDBJ databases">
        <title>Multicomponent nature underlies the extraordinary mechanical properties of spider dragline silk.</title>
        <authorList>
            <person name="Kono N."/>
            <person name="Nakamura H."/>
            <person name="Mori M."/>
            <person name="Yoshida Y."/>
            <person name="Ohtoshi R."/>
            <person name="Malay A.D."/>
            <person name="Moran D.A.P."/>
            <person name="Tomita M."/>
            <person name="Numata K."/>
            <person name="Arakawa K."/>
        </authorList>
    </citation>
    <scope>NUCLEOTIDE SEQUENCE</scope>
</reference>
<dbReference type="AlphaFoldDB" id="A0A8X6PI26"/>
<keyword evidence="2" id="KW-1185">Reference proteome</keyword>
<proteinExistence type="predicted"/>
<sequence length="115" mass="13633">MHLLEPPYKTNCMDYEDLWKKNNKTGPRSQEMCKEWCKWNIYKACDDCARKPTMLQKPKKMCVTNPCNNSPSEQEIVDTCKRSCKVNCKKLIYHYEILDELKDSLSVKSPESYNR</sequence>
<evidence type="ECO:0000313" key="1">
    <source>
        <dbReference type="EMBL" id="GFT69288.1"/>
    </source>
</evidence>
<evidence type="ECO:0000313" key="2">
    <source>
        <dbReference type="Proteomes" id="UP000887013"/>
    </source>
</evidence>